<dbReference type="InterPro" id="IPR027417">
    <property type="entry name" value="P-loop_NTPase"/>
</dbReference>
<dbReference type="RefSeq" id="WP_044036173.1">
    <property type="nucleotide sequence ID" value="NZ_HG917868.1"/>
</dbReference>
<dbReference type="SUPFAM" id="SSF52540">
    <property type="entry name" value="P-loop containing nucleoside triphosphate hydrolases"/>
    <property type="match status" value="2"/>
</dbReference>
<dbReference type="AlphaFoldDB" id="W6RVP6"/>
<dbReference type="Gene3D" id="3.40.50.300">
    <property type="entry name" value="P-loop containing nucleotide triphosphate hydrolases"/>
    <property type="match status" value="2"/>
</dbReference>
<name>W6RVP6_9CLOT</name>
<dbReference type="HOGENOM" id="CLU_285089_0_0_9"/>
<dbReference type="OrthoDB" id="9757917at2"/>
<dbReference type="STRING" id="1216932.CM240_0519"/>
<evidence type="ECO:0000313" key="2">
    <source>
        <dbReference type="Proteomes" id="UP000019426"/>
    </source>
</evidence>
<dbReference type="eggNOG" id="COG1112">
    <property type="taxonomic scope" value="Bacteria"/>
</dbReference>
<proteinExistence type="predicted"/>
<sequence length="1087" mass="128689">MDKGNMLRLQRLISYLVHKENIEDGYEKNLLYESKYIFNIPNESKNKDKSIGRKYISIYEDNDQFYKLKKFLSFMEKEGTLYQVVLIQGTFKIDDKYKYPITSYEVELNYNKESKSIDVIINSLVTIEINDLFLKLGYKGKDEYCVDKKYMELDEELIVLRKSKNKLLLDEGKKLLKFINTSLEKKRVVTSALRYIFKWNKYENNEVGSCVTPYTLNDEENKFILDINKYGSGVLEGISGSGKTYAIISLIIDNILQGKRILVTSESSLALSEIEKKIPGVMKPLSIFIGDDNLLELRDNISRYRGVSGNQYEFYRNAKEAKELMNVKVPLSFIDRIKNKSNGWIEDDLTYKDTCPITNEEMKDFIDILKNNNIEDIELYLSNITIFEEIGTKYELVLKVKSMKKLKDKQKQYIDILNRWLIKEFDSEEIRNTEILAVDYEKELDQFKDRFPKEFWNKYINDIEFQNDLINNINNIEAIIHLILSMNEKVKLIREEIINTNDNYYMELKKSMEYIEFLKDKYILRKNENYIVDELYKKTKSLKAVKDIVDNLIDEEKNVLILDEYMEKYFYKYGYEKVKKYTIDNIMQILKFIDDFKSVFDYESKGRELLNSMKTAKFIGKVNVVSGDLSREITKLKIAVDNKKNEIELSAIFKGLMLKIEGNEKFLKLYNGLKNLDEKLVEEGFDNLKDIWNIKNVAMKYSYYINKLKSTIPLTLCKILMSSDKDNYLDIEEAFYVKKEKGKYIELVNRLENIKGRNLLDMYIENKSKYLITFCNDKKEKTIEWIDALIRIGKGRSKKYYQYIEEAQTLMKKAIEENYLWLVNLKKVREGMDLSKTYFDLVIVEGGESLTLKELGLLNLGREIVIVGGDGYREQYEGNNLLKQVYLDEEDKVMINSSLLEFSKQSLPVKYNFTENYRRNIFMKKVFVGGKREEKKNINIKEVDEIIKHIRLQMKKYKEKKYSLGIVSLGGEEQKNYINSRISNCFNKEINEGLDIFIGDIDDFYLFERDVLYLSMVIGENRRFLPLNKNKDFFRFSYILTRAKKEIRIFYSVPEDKLNVVCARRMLLNSFEEDEVSNLFKCYSYRK</sequence>
<protein>
    <submittedName>
        <fullName evidence="1">Uncharacterized protein</fullName>
    </submittedName>
</protein>
<evidence type="ECO:0000313" key="1">
    <source>
        <dbReference type="EMBL" id="CDM67684.1"/>
    </source>
</evidence>
<dbReference type="EMBL" id="HG917868">
    <property type="protein sequence ID" value="CDM67684.1"/>
    <property type="molecule type" value="Genomic_DNA"/>
</dbReference>
<organism evidence="1 2">
    <name type="scientific">Clostridium bornimense</name>
    <dbReference type="NCBI Taxonomy" id="1216932"/>
    <lineage>
        <taxon>Bacteria</taxon>
        <taxon>Bacillati</taxon>
        <taxon>Bacillota</taxon>
        <taxon>Clostridia</taxon>
        <taxon>Eubacteriales</taxon>
        <taxon>Clostridiaceae</taxon>
        <taxon>Clostridium</taxon>
    </lineage>
</organism>
<gene>
    <name evidence="1" type="ORF">CM240_0519</name>
</gene>
<keyword evidence="2" id="KW-1185">Reference proteome</keyword>
<reference evidence="1 2" key="1">
    <citation type="submission" date="2013-11" db="EMBL/GenBank/DDBJ databases">
        <title>Complete genome sequence of Clostridum sp. M2/40.</title>
        <authorList>
            <person name="Wibberg D."/>
            <person name="Puehler A."/>
            <person name="Schlueter A."/>
        </authorList>
    </citation>
    <scope>NUCLEOTIDE SEQUENCE [LARGE SCALE GENOMIC DNA]</scope>
    <source>
        <strain evidence="2">M2/40</strain>
    </source>
</reference>
<dbReference type="KEGG" id="clt:CM240_0519"/>
<dbReference type="Proteomes" id="UP000019426">
    <property type="component" value="Chromosome M2/40_rep1"/>
</dbReference>
<accession>W6RVP6</accession>
<dbReference type="eggNOG" id="COG0507">
    <property type="taxonomic scope" value="Bacteria"/>
</dbReference>
<dbReference type="PATRIC" id="fig|1216932.3.peg.503"/>